<keyword evidence="2 7" id="KW-0813">Transport</keyword>
<dbReference type="InterPro" id="IPR035906">
    <property type="entry name" value="MetI-like_sf"/>
</dbReference>
<dbReference type="PANTHER" id="PTHR43744">
    <property type="entry name" value="ABC TRANSPORTER PERMEASE PROTEIN MG189-RELATED-RELATED"/>
    <property type="match status" value="1"/>
</dbReference>
<proteinExistence type="inferred from homology"/>
<feature type="transmembrane region" description="Helical" evidence="7">
    <location>
        <begin position="146"/>
        <end position="167"/>
    </location>
</feature>
<evidence type="ECO:0000313" key="11">
    <source>
        <dbReference type="Proteomes" id="UP001214441"/>
    </source>
</evidence>
<dbReference type="Proteomes" id="UP001214441">
    <property type="component" value="Unassembled WGS sequence"/>
</dbReference>
<evidence type="ECO:0000256" key="7">
    <source>
        <dbReference type="RuleBase" id="RU363032"/>
    </source>
</evidence>
<comment type="similarity">
    <text evidence="7">Belongs to the binding-protein-dependent transport system permease family.</text>
</comment>
<comment type="caution">
    <text evidence="10">The sequence shown here is derived from an EMBL/GenBank/DDBJ whole genome shotgun (WGS) entry which is preliminary data.</text>
</comment>
<gene>
    <name evidence="10" type="ORF">NMN56_020475</name>
</gene>
<evidence type="ECO:0000256" key="6">
    <source>
        <dbReference type="ARBA" id="ARBA00023136"/>
    </source>
</evidence>
<evidence type="ECO:0000256" key="2">
    <source>
        <dbReference type="ARBA" id="ARBA00022448"/>
    </source>
</evidence>
<evidence type="ECO:0000256" key="5">
    <source>
        <dbReference type="ARBA" id="ARBA00022989"/>
    </source>
</evidence>
<dbReference type="EMBL" id="JANCPR020000020">
    <property type="protein sequence ID" value="MDJ1134294.1"/>
    <property type="molecule type" value="Genomic_DNA"/>
</dbReference>
<reference evidence="10 11" key="1">
    <citation type="submission" date="2023-05" db="EMBL/GenBank/DDBJ databases">
        <title>Streptantibioticus silvisoli sp. nov., acidotolerant actinomycetes 1 from pine litter.</title>
        <authorList>
            <person name="Swiecimska M."/>
            <person name="Golinska P."/>
            <person name="Sangal V."/>
            <person name="Wachnowicz B."/>
            <person name="Goodfellow M."/>
        </authorList>
    </citation>
    <scope>NUCLEOTIDE SEQUENCE [LARGE SCALE GENOMIC DNA]</scope>
    <source>
        <strain evidence="10 11">DSM 42109</strain>
    </source>
</reference>
<name>A0ABT6ZZ13_9ACTN</name>
<organism evidence="10 11">
    <name type="scientific">Streptomyces iconiensis</name>
    <dbReference type="NCBI Taxonomy" id="1384038"/>
    <lineage>
        <taxon>Bacteria</taxon>
        <taxon>Bacillati</taxon>
        <taxon>Actinomycetota</taxon>
        <taxon>Actinomycetes</taxon>
        <taxon>Kitasatosporales</taxon>
        <taxon>Streptomycetaceae</taxon>
        <taxon>Streptomyces</taxon>
    </lineage>
</organism>
<feature type="transmembrane region" description="Helical" evidence="7">
    <location>
        <begin position="279"/>
        <end position="300"/>
    </location>
</feature>
<keyword evidence="3" id="KW-1003">Cell membrane</keyword>
<feature type="transmembrane region" description="Helical" evidence="7">
    <location>
        <begin position="51"/>
        <end position="72"/>
    </location>
</feature>
<dbReference type="Gene3D" id="1.10.3720.10">
    <property type="entry name" value="MetI-like"/>
    <property type="match status" value="1"/>
</dbReference>
<dbReference type="Pfam" id="PF00528">
    <property type="entry name" value="BPD_transp_1"/>
    <property type="match status" value="1"/>
</dbReference>
<keyword evidence="11" id="KW-1185">Reference proteome</keyword>
<dbReference type="RefSeq" id="WP_274046619.1">
    <property type="nucleotide sequence ID" value="NZ_JANCPR020000020.1"/>
</dbReference>
<protein>
    <submittedName>
        <fullName evidence="10">Carbohydrate ABC transporter permease</fullName>
    </submittedName>
</protein>
<feature type="transmembrane region" description="Helical" evidence="7">
    <location>
        <begin position="115"/>
        <end position="134"/>
    </location>
</feature>
<comment type="subcellular location">
    <subcellularLocation>
        <location evidence="1 7">Cell membrane</location>
        <topology evidence="1 7">Multi-pass membrane protein</topology>
    </subcellularLocation>
</comment>
<feature type="region of interest" description="Disordered" evidence="8">
    <location>
        <begin position="1"/>
        <end position="39"/>
    </location>
</feature>
<keyword evidence="5 7" id="KW-1133">Transmembrane helix</keyword>
<dbReference type="PANTHER" id="PTHR43744:SF12">
    <property type="entry name" value="ABC TRANSPORTER PERMEASE PROTEIN MG189-RELATED"/>
    <property type="match status" value="1"/>
</dbReference>
<keyword evidence="6 7" id="KW-0472">Membrane</keyword>
<feature type="transmembrane region" description="Helical" evidence="7">
    <location>
        <begin position="234"/>
        <end position="254"/>
    </location>
</feature>
<evidence type="ECO:0000256" key="1">
    <source>
        <dbReference type="ARBA" id="ARBA00004651"/>
    </source>
</evidence>
<feature type="transmembrane region" description="Helical" evidence="7">
    <location>
        <begin position="179"/>
        <end position="196"/>
    </location>
</feature>
<dbReference type="InterPro" id="IPR000515">
    <property type="entry name" value="MetI-like"/>
</dbReference>
<dbReference type="CDD" id="cd06261">
    <property type="entry name" value="TM_PBP2"/>
    <property type="match status" value="1"/>
</dbReference>
<keyword evidence="4 7" id="KW-0812">Transmembrane</keyword>
<evidence type="ECO:0000256" key="4">
    <source>
        <dbReference type="ARBA" id="ARBA00022692"/>
    </source>
</evidence>
<feature type="domain" description="ABC transmembrane type-1" evidence="9">
    <location>
        <begin position="111"/>
        <end position="300"/>
    </location>
</feature>
<evidence type="ECO:0000256" key="8">
    <source>
        <dbReference type="SAM" id="MobiDB-lite"/>
    </source>
</evidence>
<evidence type="ECO:0000259" key="9">
    <source>
        <dbReference type="PROSITE" id="PS50928"/>
    </source>
</evidence>
<evidence type="ECO:0000313" key="10">
    <source>
        <dbReference type="EMBL" id="MDJ1134294.1"/>
    </source>
</evidence>
<accession>A0ABT6ZZ13</accession>
<dbReference type="SUPFAM" id="SSF161098">
    <property type="entry name" value="MetI-like"/>
    <property type="match status" value="1"/>
</dbReference>
<dbReference type="PROSITE" id="PS50928">
    <property type="entry name" value="ABC_TM1"/>
    <property type="match status" value="1"/>
</dbReference>
<sequence>MTGLRLDPARRRRSVPARSGSVPARSGSDPARRRTGPARFRFDPARTGRRLLGVLLLAGAVLSLIPFLWMAIASTHRTGDLFHSPPPFLPGGELLRNLARLQDTVGFGRVMANSLGIAVVHTVLSALLSAMCGYGLAKFRFRGRGLLLGAILATMMIPLQVLLVPLFQMMASLGWVNTYQAVIIPFLANSFGILLMRQGFLDFPDELLESARIDGAGELRTFYGIVLPCVRPQLGALVIFTFMTQWNSFIWPLLMLNTEDKYTVPVALNTLTGLTHVDYSGLMLGSLLATLPLLVVFLLFQRQFVAGLLGGALKG</sequence>
<evidence type="ECO:0000256" key="3">
    <source>
        <dbReference type="ARBA" id="ARBA00022475"/>
    </source>
</evidence>